<gene>
    <name evidence="2" type="ORF">DPMN_135205</name>
</gene>
<feature type="region of interest" description="Disordered" evidence="1">
    <location>
        <begin position="1"/>
        <end position="21"/>
    </location>
</feature>
<evidence type="ECO:0000256" key="1">
    <source>
        <dbReference type="SAM" id="MobiDB-lite"/>
    </source>
</evidence>
<organism evidence="2 3">
    <name type="scientific">Dreissena polymorpha</name>
    <name type="common">Zebra mussel</name>
    <name type="synonym">Mytilus polymorpha</name>
    <dbReference type="NCBI Taxonomy" id="45954"/>
    <lineage>
        <taxon>Eukaryota</taxon>
        <taxon>Metazoa</taxon>
        <taxon>Spiralia</taxon>
        <taxon>Lophotrochozoa</taxon>
        <taxon>Mollusca</taxon>
        <taxon>Bivalvia</taxon>
        <taxon>Autobranchia</taxon>
        <taxon>Heteroconchia</taxon>
        <taxon>Euheterodonta</taxon>
        <taxon>Imparidentia</taxon>
        <taxon>Neoheterodontei</taxon>
        <taxon>Myida</taxon>
        <taxon>Dreissenoidea</taxon>
        <taxon>Dreissenidae</taxon>
        <taxon>Dreissena</taxon>
    </lineage>
</organism>
<accession>A0A9D4FYK7</accession>
<keyword evidence="3" id="KW-1185">Reference proteome</keyword>
<evidence type="ECO:0000313" key="2">
    <source>
        <dbReference type="EMBL" id="KAH3806877.1"/>
    </source>
</evidence>
<dbReference type="EMBL" id="JAIWYP010000006">
    <property type="protein sequence ID" value="KAH3806877.1"/>
    <property type="molecule type" value="Genomic_DNA"/>
</dbReference>
<name>A0A9D4FYK7_DREPO</name>
<protein>
    <submittedName>
        <fullName evidence="2">Uncharacterized protein</fullName>
    </submittedName>
</protein>
<evidence type="ECO:0000313" key="3">
    <source>
        <dbReference type="Proteomes" id="UP000828390"/>
    </source>
</evidence>
<sequence>MSLKDITNISDSKDVMKRKRMSNGEIKEYHYSKSRKQFTLVFKSDSEKLAFETRLENLKQEHRITGANARLRVQF</sequence>
<reference evidence="2" key="1">
    <citation type="journal article" date="2019" name="bioRxiv">
        <title>The Genome of the Zebra Mussel, Dreissena polymorpha: A Resource for Invasive Species Research.</title>
        <authorList>
            <person name="McCartney M.A."/>
            <person name="Auch B."/>
            <person name="Kono T."/>
            <person name="Mallez S."/>
            <person name="Zhang Y."/>
            <person name="Obille A."/>
            <person name="Becker A."/>
            <person name="Abrahante J.E."/>
            <person name="Garbe J."/>
            <person name="Badalamenti J.P."/>
            <person name="Herman A."/>
            <person name="Mangelson H."/>
            <person name="Liachko I."/>
            <person name="Sullivan S."/>
            <person name="Sone E.D."/>
            <person name="Koren S."/>
            <person name="Silverstein K.A.T."/>
            <person name="Beckman K.B."/>
            <person name="Gohl D.M."/>
        </authorList>
    </citation>
    <scope>NUCLEOTIDE SEQUENCE</scope>
    <source>
        <strain evidence="2">Duluth1</strain>
        <tissue evidence="2">Whole animal</tissue>
    </source>
</reference>
<comment type="caution">
    <text evidence="2">The sequence shown here is derived from an EMBL/GenBank/DDBJ whole genome shotgun (WGS) entry which is preliminary data.</text>
</comment>
<dbReference type="AlphaFoldDB" id="A0A9D4FYK7"/>
<proteinExistence type="predicted"/>
<reference evidence="2" key="2">
    <citation type="submission" date="2020-11" db="EMBL/GenBank/DDBJ databases">
        <authorList>
            <person name="McCartney M.A."/>
            <person name="Auch B."/>
            <person name="Kono T."/>
            <person name="Mallez S."/>
            <person name="Becker A."/>
            <person name="Gohl D.M."/>
            <person name="Silverstein K.A.T."/>
            <person name="Koren S."/>
            <person name="Bechman K.B."/>
            <person name="Herman A."/>
            <person name="Abrahante J.E."/>
            <person name="Garbe J."/>
        </authorList>
    </citation>
    <scope>NUCLEOTIDE SEQUENCE</scope>
    <source>
        <strain evidence="2">Duluth1</strain>
        <tissue evidence="2">Whole animal</tissue>
    </source>
</reference>
<feature type="compositionally biased region" description="Polar residues" evidence="1">
    <location>
        <begin position="1"/>
        <end position="10"/>
    </location>
</feature>
<dbReference type="Proteomes" id="UP000828390">
    <property type="component" value="Unassembled WGS sequence"/>
</dbReference>